<dbReference type="EMBL" id="CAJQYY010000035">
    <property type="protein sequence ID" value="CAG4920556.1"/>
    <property type="molecule type" value="Genomic_DNA"/>
</dbReference>
<comment type="caution">
    <text evidence="3">The sequence shown here is derived from an EMBL/GenBank/DDBJ whole genome shotgun (WGS) entry which is preliminary data.</text>
</comment>
<accession>A0ABN7QWI8</accession>
<dbReference type="InterPro" id="IPR003497">
    <property type="entry name" value="BRO_N_domain"/>
</dbReference>
<gene>
    <name evidence="3" type="ORF">R54767_04725</name>
</gene>
<evidence type="ECO:0000313" key="4">
    <source>
        <dbReference type="Proteomes" id="UP000789752"/>
    </source>
</evidence>
<evidence type="ECO:0000259" key="2">
    <source>
        <dbReference type="Pfam" id="PF02498"/>
    </source>
</evidence>
<dbReference type="Pfam" id="PF02498">
    <property type="entry name" value="Bro-N"/>
    <property type="match status" value="1"/>
</dbReference>
<protein>
    <recommendedName>
        <fullName evidence="2">Bro-N domain-containing protein</fullName>
    </recommendedName>
</protein>
<reference evidence="3 4" key="1">
    <citation type="submission" date="2021-04" db="EMBL/GenBank/DDBJ databases">
        <authorList>
            <person name="Vanwijnsberghe S."/>
        </authorList>
    </citation>
    <scope>NUCLEOTIDE SEQUENCE [LARGE SCALE GENOMIC DNA]</scope>
    <source>
        <strain evidence="3 4">LMG 32171</strain>
    </source>
</reference>
<feature type="region of interest" description="Disordered" evidence="1">
    <location>
        <begin position="255"/>
        <end position="280"/>
    </location>
</feature>
<evidence type="ECO:0000313" key="3">
    <source>
        <dbReference type="EMBL" id="CAG4920556.1"/>
    </source>
</evidence>
<dbReference type="Proteomes" id="UP000789752">
    <property type="component" value="Unassembled WGS sequence"/>
</dbReference>
<name>A0ABN7QWI8_9BURK</name>
<keyword evidence="4" id="KW-1185">Reference proteome</keyword>
<feature type="domain" description="Bro-N" evidence="2">
    <location>
        <begin position="18"/>
        <end position="112"/>
    </location>
</feature>
<proteinExistence type="predicted"/>
<evidence type="ECO:0000256" key="1">
    <source>
        <dbReference type="SAM" id="MobiDB-lite"/>
    </source>
</evidence>
<sequence length="280" mass="31622">MINSNAIETLHHRTFESIKQINDGGSEFWFARDLAPLLDYPQWRNFLPVLDKARDACRQSGQHVEDHFAGMRKMVGIGSGAQRLIDDVCLSRYACYLIVQNGDPSKPVIANGQTYFAMQTRRQELADDAKFAQVGEDERRLAIRNELVTHNKHLAAAAKDAGIETPIDYTIFQDHGYKGLYGGLRSKEIHARKGLKKSQKILDHMGSTELAANLFRATQTEEKLRRDGIKGKQRANQTRFAVGHKVRETIQELGGTMPEKLPTPDTSIQQIERAQKKLPK</sequence>
<dbReference type="NCBIfam" id="NF008573">
    <property type="entry name" value="PRK11525.1"/>
    <property type="match status" value="1"/>
</dbReference>
<organism evidence="3 4">
    <name type="scientific">Paraburkholderia gardini</name>
    <dbReference type="NCBI Taxonomy" id="2823469"/>
    <lineage>
        <taxon>Bacteria</taxon>
        <taxon>Pseudomonadati</taxon>
        <taxon>Pseudomonadota</taxon>
        <taxon>Betaproteobacteria</taxon>
        <taxon>Burkholderiales</taxon>
        <taxon>Burkholderiaceae</taxon>
        <taxon>Paraburkholderia</taxon>
    </lineage>
</organism>